<dbReference type="PATRIC" id="fig|1365251.3.peg.589"/>
<organism evidence="2 3">
    <name type="scientific">Pseudoalteromonas luteoviolacea H33</name>
    <dbReference type="NCBI Taxonomy" id="1365251"/>
    <lineage>
        <taxon>Bacteria</taxon>
        <taxon>Pseudomonadati</taxon>
        <taxon>Pseudomonadota</taxon>
        <taxon>Gammaproteobacteria</taxon>
        <taxon>Alteromonadales</taxon>
        <taxon>Pseudoalteromonadaceae</taxon>
        <taxon>Pseudoalteromonas</taxon>
    </lineage>
</organism>
<dbReference type="InterPro" id="IPR051531">
    <property type="entry name" value="N-acetyltransferase"/>
</dbReference>
<dbReference type="InterPro" id="IPR016181">
    <property type="entry name" value="Acyl_CoA_acyltransferase"/>
</dbReference>
<proteinExistence type="predicted"/>
<name>A0A167G7S6_9GAMM</name>
<dbReference type="PROSITE" id="PS51186">
    <property type="entry name" value="GNAT"/>
    <property type="match status" value="1"/>
</dbReference>
<dbReference type="RefSeq" id="WP_063360295.1">
    <property type="nucleotide sequence ID" value="NZ_AUXZ01000035.1"/>
</dbReference>
<dbReference type="EMBL" id="AUXZ01000035">
    <property type="protein sequence ID" value="KZN54209.1"/>
    <property type="molecule type" value="Genomic_DNA"/>
</dbReference>
<dbReference type="Proteomes" id="UP000076503">
    <property type="component" value="Unassembled WGS sequence"/>
</dbReference>
<dbReference type="GO" id="GO:0016747">
    <property type="term" value="F:acyltransferase activity, transferring groups other than amino-acyl groups"/>
    <property type="evidence" value="ECO:0007669"/>
    <property type="project" value="InterPro"/>
</dbReference>
<dbReference type="InterPro" id="IPR000182">
    <property type="entry name" value="GNAT_dom"/>
</dbReference>
<gene>
    <name evidence="2" type="ORF">N476_08415</name>
</gene>
<dbReference type="AlphaFoldDB" id="A0A167G7S6"/>
<evidence type="ECO:0000259" key="1">
    <source>
        <dbReference type="PROSITE" id="PS51186"/>
    </source>
</evidence>
<dbReference type="PANTHER" id="PTHR43792">
    <property type="entry name" value="GNAT FAMILY, PUTATIVE (AFU_ORTHOLOGUE AFUA_3G00765)-RELATED-RELATED"/>
    <property type="match status" value="1"/>
</dbReference>
<dbReference type="Pfam" id="PF13302">
    <property type="entry name" value="Acetyltransf_3"/>
    <property type="match status" value="1"/>
</dbReference>
<reference evidence="2 3" key="1">
    <citation type="submission" date="2013-07" db="EMBL/GenBank/DDBJ databases">
        <title>Comparative Genomic and Metabolomic Analysis of Twelve Strains of Pseudoalteromonas luteoviolacea.</title>
        <authorList>
            <person name="Vynne N.G."/>
            <person name="Mansson M."/>
            <person name="Gram L."/>
        </authorList>
    </citation>
    <scope>NUCLEOTIDE SEQUENCE [LARGE SCALE GENOMIC DNA]</scope>
    <source>
        <strain evidence="2 3">H33</strain>
    </source>
</reference>
<dbReference type="Gene3D" id="3.40.630.30">
    <property type="match status" value="1"/>
</dbReference>
<sequence>MAKIPEHHDVAELVTQRLVLRQWQETDKDSFAQMSADSEVMRYFPAKLNIDESNALSDKIAALIAERGYGFWAVALRGSKEVTVTSPSTDRFIGFVGLHWQTRVNPNQPFMEIGWRLHRDFWGQGYAYEAAQAALKFAFEVLSLEQVYAFTALQNRPSQQLMRRLGMTNLNKNFAHPDLPNGHVLQSHCLYAVTRDEFENKQSV</sequence>
<accession>A0A167G7S6</accession>
<evidence type="ECO:0000313" key="2">
    <source>
        <dbReference type="EMBL" id="KZN54209.1"/>
    </source>
</evidence>
<dbReference type="PANTHER" id="PTHR43792:SF1">
    <property type="entry name" value="N-ACETYLTRANSFERASE DOMAIN-CONTAINING PROTEIN"/>
    <property type="match status" value="1"/>
</dbReference>
<feature type="domain" description="N-acetyltransferase" evidence="1">
    <location>
        <begin position="18"/>
        <end position="196"/>
    </location>
</feature>
<comment type="caution">
    <text evidence="2">The sequence shown here is derived from an EMBL/GenBank/DDBJ whole genome shotgun (WGS) entry which is preliminary data.</text>
</comment>
<dbReference type="OrthoDB" id="9801656at2"/>
<protein>
    <recommendedName>
        <fullName evidence="1">N-acetyltransferase domain-containing protein</fullName>
    </recommendedName>
</protein>
<dbReference type="SUPFAM" id="SSF55729">
    <property type="entry name" value="Acyl-CoA N-acyltransferases (Nat)"/>
    <property type="match status" value="1"/>
</dbReference>
<evidence type="ECO:0000313" key="3">
    <source>
        <dbReference type="Proteomes" id="UP000076503"/>
    </source>
</evidence>